<accession>A0A7C8I5K4</accession>
<dbReference type="EMBL" id="JAADJZ010000038">
    <property type="protein sequence ID" value="KAF2864947.1"/>
    <property type="molecule type" value="Genomic_DNA"/>
</dbReference>
<reference evidence="1 2" key="1">
    <citation type="submission" date="2020-01" db="EMBL/GenBank/DDBJ databases">
        <authorList>
            <consortium name="DOE Joint Genome Institute"/>
            <person name="Haridas S."/>
            <person name="Albert R."/>
            <person name="Binder M."/>
            <person name="Bloem J."/>
            <person name="Labutti K."/>
            <person name="Salamov A."/>
            <person name="Andreopoulos B."/>
            <person name="Baker S.E."/>
            <person name="Barry K."/>
            <person name="Bills G."/>
            <person name="Bluhm B.H."/>
            <person name="Cannon C."/>
            <person name="Castanera R."/>
            <person name="Culley D.E."/>
            <person name="Daum C."/>
            <person name="Ezra D."/>
            <person name="Gonzalez J.B."/>
            <person name="Henrissat B."/>
            <person name="Kuo A."/>
            <person name="Liang C."/>
            <person name="Lipzen A."/>
            <person name="Lutzoni F."/>
            <person name="Magnuson J."/>
            <person name="Mondo S."/>
            <person name="Nolan M."/>
            <person name="Ohm R."/>
            <person name="Pangilinan J."/>
            <person name="Park H.-J.H."/>
            <person name="Ramirez L."/>
            <person name="Alfaro M."/>
            <person name="Sun H."/>
            <person name="Tritt A."/>
            <person name="Yoshinaga Y."/>
            <person name="Zwiers L.-H.L."/>
            <person name="Turgeon B.G."/>
            <person name="Goodwin S.B."/>
            <person name="Spatafora J.W."/>
            <person name="Crous P.W."/>
            <person name="Grigoriev I.V."/>
        </authorList>
    </citation>
    <scope>NUCLEOTIDE SEQUENCE [LARGE SCALE GENOMIC DNA]</scope>
    <source>
        <strain evidence="1 2">CBS 611.86</strain>
    </source>
</reference>
<gene>
    <name evidence="1" type="ORF">BDV95DRAFT_600134</name>
</gene>
<organism evidence="1 2">
    <name type="scientific">Massariosphaeria phaeospora</name>
    <dbReference type="NCBI Taxonomy" id="100035"/>
    <lineage>
        <taxon>Eukaryota</taxon>
        <taxon>Fungi</taxon>
        <taxon>Dikarya</taxon>
        <taxon>Ascomycota</taxon>
        <taxon>Pezizomycotina</taxon>
        <taxon>Dothideomycetes</taxon>
        <taxon>Pleosporomycetidae</taxon>
        <taxon>Pleosporales</taxon>
        <taxon>Pleosporales incertae sedis</taxon>
        <taxon>Massariosphaeria</taxon>
    </lineage>
</organism>
<protein>
    <submittedName>
        <fullName evidence="1">Uncharacterized protein</fullName>
    </submittedName>
</protein>
<comment type="caution">
    <text evidence="1">The sequence shown here is derived from an EMBL/GenBank/DDBJ whole genome shotgun (WGS) entry which is preliminary data.</text>
</comment>
<name>A0A7C8I5K4_9PLEO</name>
<sequence length="161" mass="17897">MVEFGRLEIPMADSSSAFDQERALRARIARATWTDPRSGYPKRKVVHLTSTAQHLALHLARISAILYGIRCIEEYHPVCPSNGSDLDSSIAVPVFSGSMVQSSCADRNWPLTHHHLLGPWAFVKSRADSKASIMAQHCNAIGRYERWPDSTRSKITILAVA</sequence>
<dbReference type="Proteomes" id="UP000481861">
    <property type="component" value="Unassembled WGS sequence"/>
</dbReference>
<evidence type="ECO:0000313" key="1">
    <source>
        <dbReference type="EMBL" id="KAF2864947.1"/>
    </source>
</evidence>
<evidence type="ECO:0000313" key="2">
    <source>
        <dbReference type="Proteomes" id="UP000481861"/>
    </source>
</evidence>
<keyword evidence="2" id="KW-1185">Reference proteome</keyword>
<dbReference type="AlphaFoldDB" id="A0A7C8I5K4"/>
<proteinExistence type="predicted"/>